<evidence type="ECO:0000313" key="4">
    <source>
        <dbReference type="Proteomes" id="UP000315289"/>
    </source>
</evidence>
<feature type="domain" description="Enoyl reductase (ER)" evidence="2">
    <location>
        <begin position="10"/>
        <end position="340"/>
    </location>
</feature>
<keyword evidence="1" id="KW-0560">Oxidoreductase</keyword>
<keyword evidence="4" id="KW-1185">Reference proteome</keyword>
<dbReference type="InterPro" id="IPR013154">
    <property type="entry name" value="ADH-like_N"/>
</dbReference>
<dbReference type="InterPro" id="IPR013149">
    <property type="entry name" value="ADH-like_C"/>
</dbReference>
<protein>
    <submittedName>
        <fullName evidence="3">Putative NAD-dependent alcohol dehydrogenase</fullName>
    </submittedName>
</protein>
<dbReference type="GO" id="GO:0051262">
    <property type="term" value="P:protein tetramerization"/>
    <property type="evidence" value="ECO:0007669"/>
    <property type="project" value="UniProtKB-ARBA"/>
</dbReference>
<proteinExistence type="predicted"/>
<dbReference type="GO" id="GO:0030554">
    <property type="term" value="F:adenyl nucleotide binding"/>
    <property type="evidence" value="ECO:0007669"/>
    <property type="project" value="UniProtKB-ARBA"/>
</dbReference>
<gene>
    <name evidence="3" type="ORF">NARC_70083</name>
</gene>
<dbReference type="RefSeq" id="WP_144730675.1">
    <property type="nucleotide sequence ID" value="NZ_ML675583.1"/>
</dbReference>
<dbReference type="PANTHER" id="PTHR43401:SF4">
    <property type="entry name" value="D-ARABINOSE 1-DEHYDROGENASE (NADP(+))"/>
    <property type="match status" value="1"/>
</dbReference>
<organism evidence="3 4">
    <name type="scientific">Candidatus Nitrosocosmicus arcticus</name>
    <dbReference type="NCBI Taxonomy" id="2035267"/>
    <lineage>
        <taxon>Archaea</taxon>
        <taxon>Nitrososphaerota</taxon>
        <taxon>Nitrososphaeria</taxon>
        <taxon>Nitrososphaerales</taxon>
        <taxon>Nitrososphaeraceae</taxon>
        <taxon>Candidatus Nitrosocosmicus</taxon>
    </lineage>
</organism>
<dbReference type="Pfam" id="PF00107">
    <property type="entry name" value="ADH_zinc_N"/>
    <property type="match status" value="1"/>
</dbReference>
<reference evidence="3 4" key="1">
    <citation type="journal article" date="2019" name="Front. Microbiol.">
        <title>Ammonia Oxidation by the Arctic Terrestrial Thaumarchaeote Candidatus Nitrosocosmicus arcticus Is Stimulated by Increasing Temperatures.</title>
        <authorList>
            <person name="Alves R.J.E."/>
            <person name="Kerou M."/>
            <person name="Zappe A."/>
            <person name="Bittner R."/>
            <person name="Abby S.S."/>
            <person name="Schmidt H.A."/>
            <person name="Pfeifer K."/>
            <person name="Schleper C."/>
        </authorList>
    </citation>
    <scope>NUCLEOTIDE SEQUENCE [LARGE SCALE GENOMIC DNA]</scope>
    <source>
        <strain evidence="3 4">Kfb</strain>
    </source>
</reference>
<evidence type="ECO:0000313" key="3">
    <source>
        <dbReference type="EMBL" id="TVP40505.1"/>
    </source>
</evidence>
<dbReference type="EMBL" id="VOAH01000007">
    <property type="protein sequence ID" value="TVP40505.1"/>
    <property type="molecule type" value="Genomic_DNA"/>
</dbReference>
<dbReference type="Proteomes" id="UP000315289">
    <property type="component" value="Unassembled WGS sequence"/>
</dbReference>
<dbReference type="InterPro" id="IPR011032">
    <property type="entry name" value="GroES-like_sf"/>
</dbReference>
<dbReference type="InterPro" id="IPR020843">
    <property type="entry name" value="ER"/>
</dbReference>
<dbReference type="Gene3D" id="3.90.180.10">
    <property type="entry name" value="Medium-chain alcohol dehydrogenases, catalytic domain"/>
    <property type="match status" value="1"/>
</dbReference>
<dbReference type="InterPro" id="IPR036291">
    <property type="entry name" value="NAD(P)-bd_dom_sf"/>
</dbReference>
<comment type="caution">
    <text evidence="3">The sequence shown here is derived from an EMBL/GenBank/DDBJ whole genome shotgun (WGS) entry which is preliminary data.</text>
</comment>
<dbReference type="InterPro" id="IPR050129">
    <property type="entry name" value="Zn_alcohol_dh"/>
</dbReference>
<dbReference type="SUPFAM" id="SSF50129">
    <property type="entry name" value="GroES-like"/>
    <property type="match status" value="1"/>
</dbReference>
<name>A0A557SV69_9ARCH</name>
<dbReference type="GO" id="GO:0016491">
    <property type="term" value="F:oxidoreductase activity"/>
    <property type="evidence" value="ECO:0007669"/>
    <property type="project" value="UniProtKB-KW"/>
</dbReference>
<dbReference type="Pfam" id="PF08240">
    <property type="entry name" value="ADH_N"/>
    <property type="match status" value="1"/>
</dbReference>
<dbReference type="AlphaFoldDB" id="A0A557SV69"/>
<dbReference type="SMART" id="SM00829">
    <property type="entry name" value="PKS_ER"/>
    <property type="match status" value="1"/>
</dbReference>
<evidence type="ECO:0000259" key="2">
    <source>
        <dbReference type="SMART" id="SM00829"/>
    </source>
</evidence>
<sequence length="343" mass="38050">MKALFFNKPGIENLIFSDYQLPDIRDDEILVETKCTSVNPIDYYTVTGIHGVNGPAMKINPYPHIAGSEIAGTIKSKGERVNNTIREGDRVIIYNRVFDGICKYCKNNHQMLCENGGMIGISRNGGFAEYVIVPQQNIIKIPDGLDWELACGLPIAGLTAYNAIQESRLKSEEKLVVFGGSGNTGLFCTQIGKLIDAITISLSSKPWIKEYGADYVLPIDENLREKILEITNGTMADVVINSLGENTWAKGMDIVGKLGRIITFGVLTGGNLFIDGRLLYNKQITIKGTTGGSVEGLLNLIEMTKEQSIRTKIWKRYSLEDSKIAIEKIFDKNREGRIIIENY</sequence>
<dbReference type="OrthoDB" id="8709at2157"/>
<dbReference type="GO" id="GO:0043168">
    <property type="term" value="F:anion binding"/>
    <property type="evidence" value="ECO:0007669"/>
    <property type="project" value="UniProtKB-ARBA"/>
</dbReference>
<accession>A0A557SV69</accession>
<dbReference type="PANTHER" id="PTHR43401">
    <property type="entry name" value="L-THREONINE 3-DEHYDROGENASE"/>
    <property type="match status" value="1"/>
</dbReference>
<dbReference type="SUPFAM" id="SSF51735">
    <property type="entry name" value="NAD(P)-binding Rossmann-fold domains"/>
    <property type="match status" value="1"/>
</dbReference>
<evidence type="ECO:0000256" key="1">
    <source>
        <dbReference type="ARBA" id="ARBA00023002"/>
    </source>
</evidence>